<evidence type="ECO:0000313" key="2">
    <source>
        <dbReference type="EMBL" id="CRY99220.1"/>
    </source>
</evidence>
<protein>
    <submittedName>
        <fullName evidence="2">Uncharacterized protein</fullName>
    </submittedName>
</protein>
<evidence type="ECO:0000256" key="1">
    <source>
        <dbReference type="SAM" id="Phobius"/>
    </source>
</evidence>
<accession>A0A0H5QD86</accession>
<feature type="transmembrane region" description="Helical" evidence="1">
    <location>
        <begin position="28"/>
        <end position="47"/>
    </location>
</feature>
<dbReference type="AlphaFoldDB" id="A0A0H5QD86"/>
<keyword evidence="1" id="KW-0812">Transmembrane</keyword>
<dbReference type="Proteomes" id="UP000182715">
    <property type="component" value="Unassembled WGS sequence"/>
</dbReference>
<organism evidence="2 3">
    <name type="scientific">Neisseria meningitidis serogroup B</name>
    <dbReference type="NCBI Taxonomy" id="491"/>
    <lineage>
        <taxon>Bacteria</taxon>
        <taxon>Pseudomonadati</taxon>
        <taxon>Pseudomonadota</taxon>
        <taxon>Betaproteobacteria</taxon>
        <taxon>Neisseriales</taxon>
        <taxon>Neisseriaceae</taxon>
        <taxon>Neisseria</taxon>
    </lineage>
</organism>
<evidence type="ECO:0000313" key="3">
    <source>
        <dbReference type="Proteomes" id="UP000182715"/>
    </source>
</evidence>
<reference evidence="2 3" key="1">
    <citation type="submission" date="2014-11" db="EMBL/GenBank/DDBJ databases">
        <authorList>
            <person name="Diene M.Seydina."/>
        </authorList>
    </citation>
    <scope>NUCLEOTIDE SEQUENCE [LARGE SCALE GENOMIC DNA]</scope>
    <source>
        <strain evidence="2 3">Neisseria meningitidis CHUV</strain>
    </source>
</reference>
<name>A0A0H5QD86_NEIMI</name>
<dbReference type="EMBL" id="CVTF01000056">
    <property type="protein sequence ID" value="CRY99220.1"/>
    <property type="molecule type" value="Genomic_DNA"/>
</dbReference>
<keyword evidence="1" id="KW-1133">Transmembrane helix</keyword>
<sequence>VRFGFSFRYAPTAKTVKNRKTPKVVTDSLPFVTAFVTNFLSFSYFIVN</sequence>
<keyword evidence="1" id="KW-0472">Membrane</keyword>
<proteinExistence type="predicted"/>
<feature type="non-terminal residue" evidence="2">
    <location>
        <position position="1"/>
    </location>
</feature>